<dbReference type="GO" id="GO:0008270">
    <property type="term" value="F:zinc ion binding"/>
    <property type="evidence" value="ECO:0007669"/>
    <property type="project" value="UniProtKB-KW"/>
</dbReference>
<feature type="zinc finger region" description="C3H1-type" evidence="7">
    <location>
        <begin position="131"/>
        <end position="158"/>
    </location>
</feature>
<keyword evidence="2 7" id="KW-0479">Metal-binding</keyword>
<dbReference type="Gene3D" id="4.10.1000.10">
    <property type="entry name" value="Zinc finger, CCCH-type"/>
    <property type="match status" value="2"/>
</dbReference>
<feature type="zinc finger region" description="C3H1-type" evidence="7">
    <location>
        <begin position="159"/>
        <end position="186"/>
    </location>
</feature>
<protein>
    <recommendedName>
        <fullName evidence="8">Cleavage and polyadenylation specificity factor subunit 4</fullName>
        <shortName evidence="8">CPSF 30 kDa subunit</shortName>
    </recommendedName>
    <alternativeName>
        <fullName evidence="8">Cleavage and polyadenylation specificity factor 30 kDa subunit</fullName>
    </alternativeName>
</protein>
<comment type="subunit">
    <text evidence="8">Component of the cleavage and polyadenylation specificity factor (CPSF) complex.</text>
</comment>
<evidence type="ECO:0000256" key="5">
    <source>
        <dbReference type="ARBA" id="ARBA00022833"/>
    </source>
</evidence>
<dbReference type="Proteomes" id="UP000694386">
    <property type="component" value="Unplaced"/>
</dbReference>
<sequence>MEEVIAALEGVTFAFEQDVELQKGTGLLPFQGMDSKWQCHVSPGQILESSLTSFWLSFTDRKTDFQAPHWPPGLPESNSAVCNFFAKGLCEKGTLCPLRHEKGEKIVVCKHWLRGLCRKGDCCNFLHQYDIDRMPVCYFHSKFGNCSNKDCSFLHVKPAPNAQDCPWYDRGFCKDGPLCKYHHVHQVMCLNYFTGFCPKGPKCQFGHPKMSQVLHPSNVK</sequence>
<dbReference type="GO" id="GO:0003723">
    <property type="term" value="F:RNA binding"/>
    <property type="evidence" value="ECO:0007669"/>
    <property type="project" value="UniProtKB-UniRule"/>
</dbReference>
<evidence type="ECO:0000256" key="6">
    <source>
        <dbReference type="ARBA" id="ARBA00022884"/>
    </source>
</evidence>
<comment type="similarity">
    <text evidence="1 8">Belongs to the CPSF4/YTH1 family.</text>
</comment>
<gene>
    <name evidence="10" type="primary">Cpsf4l</name>
</gene>
<dbReference type="SUPFAM" id="SSF90229">
    <property type="entry name" value="CCCH zinc finger"/>
    <property type="match status" value="2"/>
</dbReference>
<dbReference type="Pfam" id="PF15663">
    <property type="entry name" value="zf-CCCH_3"/>
    <property type="match status" value="1"/>
</dbReference>
<feature type="zinc finger region" description="C3H1-type" evidence="7">
    <location>
        <begin position="188"/>
        <end position="210"/>
    </location>
</feature>
<evidence type="ECO:0000313" key="11">
    <source>
        <dbReference type="Proteomes" id="UP000694386"/>
    </source>
</evidence>
<keyword evidence="5 7" id="KW-0862">Zinc</keyword>
<evidence type="ECO:0000256" key="8">
    <source>
        <dbReference type="RuleBase" id="RU369008"/>
    </source>
</evidence>
<feature type="domain" description="C3H1-type" evidence="9">
    <location>
        <begin position="76"/>
        <end position="102"/>
    </location>
</feature>
<dbReference type="PROSITE" id="PS50103">
    <property type="entry name" value="ZF_C3H1"/>
    <property type="match status" value="5"/>
</dbReference>
<dbReference type="Pfam" id="PF14608">
    <property type="entry name" value="zf-CCCH_2"/>
    <property type="match status" value="2"/>
</dbReference>
<comment type="function">
    <text evidence="8">Component of the cleavage and polyadenylation specificity factor (CPSF) complex that play a key role in pre-mRNA 3'-end formation, recognizing the AAUAAA signal sequence and interacting with poly(A) polymerase and other factors to bring about cleavage and poly(A) addition. CPSF4 binds RNA polymers with a preference for poly(U).</text>
</comment>
<dbReference type="InterPro" id="IPR041686">
    <property type="entry name" value="Znf-CCCH_3"/>
</dbReference>
<feature type="domain" description="C3H1-type" evidence="9">
    <location>
        <begin position="159"/>
        <end position="186"/>
    </location>
</feature>
<feature type="zinc finger region" description="C3H1-type" evidence="7">
    <location>
        <begin position="76"/>
        <end position="102"/>
    </location>
</feature>
<feature type="domain" description="C3H1-type" evidence="9">
    <location>
        <begin position="103"/>
        <end position="130"/>
    </location>
</feature>
<dbReference type="SMART" id="SM00356">
    <property type="entry name" value="ZnF_C3H1"/>
    <property type="match status" value="5"/>
</dbReference>
<evidence type="ECO:0000256" key="3">
    <source>
        <dbReference type="ARBA" id="ARBA00022737"/>
    </source>
</evidence>
<evidence type="ECO:0000256" key="1">
    <source>
        <dbReference type="ARBA" id="ARBA00008907"/>
    </source>
</evidence>
<keyword evidence="6 8" id="KW-0694">RNA-binding</keyword>
<feature type="zinc finger region" description="C3H1-type" evidence="7">
    <location>
        <begin position="103"/>
        <end position="130"/>
    </location>
</feature>
<dbReference type="PANTHER" id="PTHR23102:SF19">
    <property type="entry name" value="CLEAVAGE AND POLYADENYLATION SPECIFICITY FACTOR SUBUNIT 4-LIKE PROTEIN-RELATED"/>
    <property type="match status" value="1"/>
</dbReference>
<proteinExistence type="inferred from homology"/>
<feature type="domain" description="C3H1-type" evidence="9">
    <location>
        <begin position="188"/>
        <end position="210"/>
    </location>
</feature>
<name>A0A8C2MQ74_CRIGR</name>
<evidence type="ECO:0000256" key="4">
    <source>
        <dbReference type="ARBA" id="ARBA00022771"/>
    </source>
</evidence>
<comment type="subcellular location">
    <subcellularLocation>
        <location evidence="8">Nucleus</location>
    </subcellularLocation>
</comment>
<dbReference type="InterPro" id="IPR036855">
    <property type="entry name" value="Znf_CCCH_sf"/>
</dbReference>
<dbReference type="FunFam" id="4.10.1000.10:FF:000012">
    <property type="entry name" value="cleavage and polyadenylation specificity factor subunit 4"/>
    <property type="match status" value="1"/>
</dbReference>
<organism evidence="10 11">
    <name type="scientific">Cricetulus griseus</name>
    <name type="common">Chinese hamster</name>
    <name type="synonym">Cricetulus barabensis griseus</name>
    <dbReference type="NCBI Taxonomy" id="10029"/>
    <lineage>
        <taxon>Eukaryota</taxon>
        <taxon>Metazoa</taxon>
        <taxon>Chordata</taxon>
        <taxon>Craniata</taxon>
        <taxon>Vertebrata</taxon>
        <taxon>Euteleostomi</taxon>
        <taxon>Mammalia</taxon>
        <taxon>Eutheria</taxon>
        <taxon>Euarchontoglires</taxon>
        <taxon>Glires</taxon>
        <taxon>Rodentia</taxon>
        <taxon>Myomorpha</taxon>
        <taxon>Muroidea</taxon>
        <taxon>Cricetidae</taxon>
        <taxon>Cricetinae</taxon>
        <taxon>Cricetulus</taxon>
    </lineage>
</organism>
<dbReference type="GO" id="GO:0005847">
    <property type="term" value="C:mRNA cleavage and polyadenylation specificity factor complex"/>
    <property type="evidence" value="ECO:0007669"/>
    <property type="project" value="UniProtKB-UniRule"/>
</dbReference>
<keyword evidence="8" id="KW-0539">Nucleus</keyword>
<dbReference type="InterPro" id="IPR045348">
    <property type="entry name" value="CPSF4/Yth1"/>
</dbReference>
<keyword evidence="4 7" id="KW-0863">Zinc-finger</keyword>
<dbReference type="GO" id="GO:0031124">
    <property type="term" value="P:mRNA 3'-end processing"/>
    <property type="evidence" value="ECO:0007669"/>
    <property type="project" value="UniProtKB-UniRule"/>
</dbReference>
<evidence type="ECO:0000259" key="9">
    <source>
        <dbReference type="PROSITE" id="PS50103"/>
    </source>
</evidence>
<evidence type="ECO:0000313" key="10">
    <source>
        <dbReference type="Ensembl" id="ENSCGRP00001021159.1"/>
    </source>
</evidence>
<keyword evidence="3 8" id="KW-0677">Repeat</keyword>
<dbReference type="Ensembl" id="ENSCGRT00001025403.1">
    <property type="protein sequence ID" value="ENSCGRP00001021159.1"/>
    <property type="gene ID" value="ENSCGRG00001020079.1"/>
</dbReference>
<feature type="domain" description="C3H1-type" evidence="9">
    <location>
        <begin position="131"/>
        <end position="158"/>
    </location>
</feature>
<keyword evidence="8" id="KW-0507">mRNA processing</keyword>
<dbReference type="AlphaFoldDB" id="A0A8C2MQ74"/>
<dbReference type="PANTHER" id="PTHR23102">
    <property type="entry name" value="CLEAVAGE AND POLYADENYLATION SPECIFICITY FACTOR SUBUNIT 4-RELATED"/>
    <property type="match status" value="1"/>
</dbReference>
<reference evidence="10" key="1">
    <citation type="submission" date="2025-08" db="UniProtKB">
        <authorList>
            <consortium name="Ensembl"/>
        </authorList>
    </citation>
    <scope>IDENTIFICATION</scope>
</reference>
<evidence type="ECO:0000256" key="7">
    <source>
        <dbReference type="PROSITE-ProRule" id="PRU00723"/>
    </source>
</evidence>
<dbReference type="InterPro" id="IPR000571">
    <property type="entry name" value="Znf_CCCH"/>
</dbReference>
<reference evidence="10" key="2">
    <citation type="submission" date="2025-09" db="UniProtKB">
        <authorList>
            <consortium name="Ensembl"/>
        </authorList>
    </citation>
    <scope>IDENTIFICATION</scope>
</reference>
<evidence type="ECO:0000256" key="2">
    <source>
        <dbReference type="ARBA" id="ARBA00022723"/>
    </source>
</evidence>
<accession>A0A8C2MQ74</accession>